<dbReference type="GO" id="GO:0015074">
    <property type="term" value="P:DNA integration"/>
    <property type="evidence" value="ECO:0007669"/>
    <property type="project" value="InterPro"/>
</dbReference>
<dbReference type="AlphaFoldDB" id="A0A2I0JHD2"/>
<protein>
    <recommendedName>
        <fullName evidence="2">Integrase catalytic domain-containing protein</fullName>
    </recommendedName>
</protein>
<dbReference type="PANTHER" id="PTHR42648:SF31">
    <property type="entry name" value="RNA-DIRECTED DNA POLYMERASE"/>
    <property type="match status" value="1"/>
</dbReference>
<name>A0A2I0JHD2_PUNGR</name>
<feature type="compositionally biased region" description="Polar residues" evidence="1">
    <location>
        <begin position="372"/>
        <end position="383"/>
    </location>
</feature>
<sequence>MSKNADSGTSSASLPLAYVLSPSDGPETQLISYKLNGRNYNTWSQAMQTALRAKNKLGSIEGRVKQPAEGESYHDLWDRKSVLEYYSKLNSLSDELDLYLDLPACTCDASVRIAAQKEKEKPKSQSTPGIVTLILVPTEAISSLSVDRSVTFVGEMDIIEQLATSFTDIHTPISPINEVQKGICRASCDMEEKQGFVHPLFLRRREMVASVSNPSIQGNRGPYKISSITGARYFLSIVDDFSRGVWVYLLRDKSEAHGFLINLCKLVKNQFDRTVKTVRSDNGSEFMSRVVQDYFFDNGIIHQTSCIDTLQQNGLVEPEPSRPHSLAPPDSLVTLPGPALTGLVPAQPASSSDEPALHPSSDPAKSLPNPTPATEPNISSEQPANIIACSKPLRNIRTLNWLNDFVSHTARCLDYPPSQSPTPSHSPGMSHPLEHYLTYSDIDATPVSFLAAIDSDTEPRTYSEANKDPRWRLAMAEEIRALEDNDTWAI</sequence>
<dbReference type="Pfam" id="PF14244">
    <property type="entry name" value="Retrotran_gag_3"/>
    <property type="match status" value="1"/>
</dbReference>
<accession>A0A2I0JHD2</accession>
<dbReference type="Pfam" id="PF00665">
    <property type="entry name" value="rve"/>
    <property type="match status" value="1"/>
</dbReference>
<dbReference type="InterPro" id="IPR012337">
    <property type="entry name" value="RNaseH-like_sf"/>
</dbReference>
<dbReference type="InterPro" id="IPR039537">
    <property type="entry name" value="Retrotran_Ty1/copia-like"/>
</dbReference>
<keyword evidence="4" id="KW-1185">Reference proteome</keyword>
<evidence type="ECO:0000259" key="2">
    <source>
        <dbReference type="PROSITE" id="PS50994"/>
    </source>
</evidence>
<dbReference type="Gene3D" id="3.30.420.10">
    <property type="entry name" value="Ribonuclease H-like superfamily/Ribonuclease H"/>
    <property type="match status" value="1"/>
</dbReference>
<feature type="domain" description="Integrase catalytic" evidence="2">
    <location>
        <begin position="208"/>
        <end position="317"/>
    </location>
</feature>
<dbReference type="STRING" id="22663.A0A2I0JHD2"/>
<dbReference type="EMBL" id="PGOL01001682">
    <property type="protein sequence ID" value="PKI55652.1"/>
    <property type="molecule type" value="Genomic_DNA"/>
</dbReference>
<gene>
    <name evidence="3" type="ORF">CRG98_023963</name>
</gene>
<reference evidence="3 4" key="1">
    <citation type="submission" date="2017-11" db="EMBL/GenBank/DDBJ databases">
        <title>De-novo sequencing of pomegranate (Punica granatum L.) genome.</title>
        <authorList>
            <person name="Akparov Z."/>
            <person name="Amiraslanov A."/>
            <person name="Hajiyeva S."/>
            <person name="Abbasov M."/>
            <person name="Kaur K."/>
            <person name="Hamwieh A."/>
            <person name="Solovyev V."/>
            <person name="Salamov A."/>
            <person name="Braich B."/>
            <person name="Kosarev P."/>
            <person name="Mahmoud A."/>
            <person name="Hajiyev E."/>
            <person name="Babayeva S."/>
            <person name="Izzatullayeva V."/>
            <person name="Mammadov A."/>
            <person name="Mammadov A."/>
            <person name="Sharifova S."/>
            <person name="Ojaghi J."/>
            <person name="Eynullazada K."/>
            <person name="Bayramov B."/>
            <person name="Abdulazimova A."/>
            <person name="Shahmuradov I."/>
        </authorList>
    </citation>
    <scope>NUCLEOTIDE SEQUENCE [LARGE SCALE GENOMIC DNA]</scope>
    <source>
        <strain evidence="4">cv. AG2017</strain>
        <tissue evidence="3">Leaf</tissue>
    </source>
</reference>
<dbReference type="PANTHER" id="PTHR42648">
    <property type="entry name" value="TRANSPOSASE, PUTATIVE-RELATED"/>
    <property type="match status" value="1"/>
</dbReference>
<feature type="region of interest" description="Disordered" evidence="1">
    <location>
        <begin position="337"/>
        <end position="383"/>
    </location>
</feature>
<dbReference type="PROSITE" id="PS50994">
    <property type="entry name" value="INTEGRASE"/>
    <property type="match status" value="1"/>
</dbReference>
<proteinExistence type="predicted"/>
<dbReference type="Proteomes" id="UP000233551">
    <property type="component" value="Unassembled WGS sequence"/>
</dbReference>
<evidence type="ECO:0000313" key="4">
    <source>
        <dbReference type="Proteomes" id="UP000233551"/>
    </source>
</evidence>
<dbReference type="GO" id="GO:0003676">
    <property type="term" value="F:nucleic acid binding"/>
    <property type="evidence" value="ECO:0007669"/>
    <property type="project" value="InterPro"/>
</dbReference>
<dbReference type="SUPFAM" id="SSF53098">
    <property type="entry name" value="Ribonuclease H-like"/>
    <property type="match status" value="1"/>
</dbReference>
<organism evidence="3 4">
    <name type="scientific">Punica granatum</name>
    <name type="common">Pomegranate</name>
    <dbReference type="NCBI Taxonomy" id="22663"/>
    <lineage>
        <taxon>Eukaryota</taxon>
        <taxon>Viridiplantae</taxon>
        <taxon>Streptophyta</taxon>
        <taxon>Embryophyta</taxon>
        <taxon>Tracheophyta</taxon>
        <taxon>Spermatophyta</taxon>
        <taxon>Magnoliopsida</taxon>
        <taxon>eudicotyledons</taxon>
        <taxon>Gunneridae</taxon>
        <taxon>Pentapetalae</taxon>
        <taxon>rosids</taxon>
        <taxon>malvids</taxon>
        <taxon>Myrtales</taxon>
        <taxon>Lythraceae</taxon>
        <taxon>Punica</taxon>
    </lineage>
</organism>
<dbReference type="InterPro" id="IPR036397">
    <property type="entry name" value="RNaseH_sf"/>
</dbReference>
<evidence type="ECO:0000313" key="3">
    <source>
        <dbReference type="EMBL" id="PKI55652.1"/>
    </source>
</evidence>
<dbReference type="InterPro" id="IPR029472">
    <property type="entry name" value="Copia-like_N"/>
</dbReference>
<dbReference type="InterPro" id="IPR001584">
    <property type="entry name" value="Integrase_cat-core"/>
</dbReference>
<evidence type="ECO:0000256" key="1">
    <source>
        <dbReference type="SAM" id="MobiDB-lite"/>
    </source>
</evidence>
<comment type="caution">
    <text evidence="3">The sequence shown here is derived from an EMBL/GenBank/DDBJ whole genome shotgun (WGS) entry which is preliminary data.</text>
</comment>